<keyword evidence="4 7" id="KW-0548">Nucleotidyltransferase</keyword>
<dbReference type="EMBL" id="JBHTBJ010000010">
    <property type="protein sequence ID" value="MFC7275538.1"/>
    <property type="molecule type" value="Genomic_DNA"/>
</dbReference>
<keyword evidence="3 7" id="KW-0808">Transferase</keyword>
<reference evidence="8" key="1">
    <citation type="journal article" date="2019" name="Int. J. Syst. Evol. Microbiol.">
        <title>The Global Catalogue of Microorganisms (GCM) 10K type strain sequencing project: providing services to taxonomists for standard genome sequencing and annotation.</title>
        <authorList>
            <consortium name="The Broad Institute Genomics Platform"/>
            <consortium name="The Broad Institute Genome Sequencing Center for Infectious Disease"/>
            <person name="Wu L."/>
            <person name="Ma J."/>
        </authorList>
    </citation>
    <scope>NUCLEOTIDE SEQUENCE [LARGE SCALE GENOMIC DNA]</scope>
    <source>
        <strain evidence="8">XZYJT-10</strain>
    </source>
</reference>
<keyword evidence="8" id="KW-1185">Reference proteome</keyword>
<dbReference type="Proteomes" id="UP001596548">
    <property type="component" value="Unassembled WGS sequence"/>
</dbReference>
<feature type="domain" description="Nucleotidyl transferase" evidence="6">
    <location>
        <begin position="21"/>
        <end position="241"/>
    </location>
</feature>
<dbReference type="Pfam" id="PF00483">
    <property type="entry name" value="NTP_transferase"/>
    <property type="match status" value="1"/>
</dbReference>
<dbReference type="PANTHER" id="PTHR43197">
    <property type="entry name" value="UTP--GLUCOSE-1-PHOSPHATE URIDYLYLTRANSFERASE"/>
    <property type="match status" value="1"/>
</dbReference>
<evidence type="ECO:0000313" key="7">
    <source>
        <dbReference type="EMBL" id="MFC7275538.1"/>
    </source>
</evidence>
<dbReference type="InterPro" id="IPR005771">
    <property type="entry name" value="GalU_uridylyltTrfase_bac/arc"/>
</dbReference>
<dbReference type="GO" id="GO:0003983">
    <property type="term" value="F:UTP:glucose-1-phosphate uridylyltransferase activity"/>
    <property type="evidence" value="ECO:0007669"/>
    <property type="project" value="UniProtKB-EC"/>
</dbReference>
<evidence type="ECO:0000256" key="4">
    <source>
        <dbReference type="ARBA" id="ARBA00022695"/>
    </source>
</evidence>
<organism evidence="7 8">
    <name type="scientific">Paractinoplanes rhizophilus</name>
    <dbReference type="NCBI Taxonomy" id="1416877"/>
    <lineage>
        <taxon>Bacteria</taxon>
        <taxon>Bacillati</taxon>
        <taxon>Actinomycetota</taxon>
        <taxon>Actinomycetes</taxon>
        <taxon>Micromonosporales</taxon>
        <taxon>Micromonosporaceae</taxon>
        <taxon>Paractinoplanes</taxon>
    </lineage>
</organism>
<evidence type="ECO:0000313" key="8">
    <source>
        <dbReference type="Proteomes" id="UP001596548"/>
    </source>
</evidence>
<evidence type="ECO:0000256" key="1">
    <source>
        <dbReference type="ARBA" id="ARBA00006890"/>
    </source>
</evidence>
<dbReference type="InterPro" id="IPR005835">
    <property type="entry name" value="NTP_transferase_dom"/>
</dbReference>
<protein>
    <recommendedName>
        <fullName evidence="2">UTP--glucose-1-phosphate uridylyltransferase</fullName>
        <ecNumber evidence="2">2.7.7.9</ecNumber>
    </recommendedName>
</protein>
<dbReference type="RefSeq" id="WP_378968761.1">
    <property type="nucleotide sequence ID" value="NZ_JBHTBJ010000010.1"/>
</dbReference>
<name>A0ABW2HQX3_9ACTN</name>
<dbReference type="SUPFAM" id="SSF53448">
    <property type="entry name" value="Nucleotide-diphospho-sugar transferases"/>
    <property type="match status" value="1"/>
</dbReference>
<dbReference type="PANTHER" id="PTHR43197:SF1">
    <property type="entry name" value="UTP--GLUCOSE-1-PHOSPHATE URIDYLYLTRANSFERASE"/>
    <property type="match status" value="1"/>
</dbReference>
<gene>
    <name evidence="7" type="ORF">ACFQS1_16235</name>
</gene>
<evidence type="ECO:0000256" key="2">
    <source>
        <dbReference type="ARBA" id="ARBA00012415"/>
    </source>
</evidence>
<evidence type="ECO:0000256" key="3">
    <source>
        <dbReference type="ARBA" id="ARBA00022679"/>
    </source>
</evidence>
<evidence type="ECO:0000256" key="5">
    <source>
        <dbReference type="ARBA" id="ARBA00048128"/>
    </source>
</evidence>
<dbReference type="EC" id="2.7.7.9" evidence="2"/>
<dbReference type="Gene3D" id="3.90.550.10">
    <property type="entry name" value="Spore Coat Polysaccharide Biosynthesis Protein SpsA, Chain A"/>
    <property type="match status" value="1"/>
</dbReference>
<sequence length="311" mass="33414">MSESTSQQTSENRSDRAAKKVILPSGGLATRLLPATKSIPKELLPIVDTPILEHLLREAGDAGITDALVITVRGKEAINDHFDTDPALLAHLGDRYERLLAGTLDIIDRITVHSVRQGGATGMGLAVHRARRHIGNEPFAVVTGDELLDREAGLLTRMIELQAARGGIVLAVSPVPDELVPLSDMAAVSEDGSAELFTVTDVVKRPRLEDSPSRLALVGRYVLPPEIFPVLGRTAADAGGEVQLPDAMVELGRAGVPIHAVRYTGARYDVATRLGLLTTAIQFAGQRDDLRDDLLAWLRSYLNAQMPQPVG</sequence>
<accession>A0ABW2HQX3</accession>
<evidence type="ECO:0000259" key="6">
    <source>
        <dbReference type="Pfam" id="PF00483"/>
    </source>
</evidence>
<dbReference type="InterPro" id="IPR029044">
    <property type="entry name" value="Nucleotide-diphossugar_trans"/>
</dbReference>
<comment type="catalytic activity">
    <reaction evidence="5">
        <text>alpha-D-glucose 1-phosphate + UTP + H(+) = UDP-alpha-D-glucose + diphosphate</text>
        <dbReference type="Rhea" id="RHEA:19889"/>
        <dbReference type="ChEBI" id="CHEBI:15378"/>
        <dbReference type="ChEBI" id="CHEBI:33019"/>
        <dbReference type="ChEBI" id="CHEBI:46398"/>
        <dbReference type="ChEBI" id="CHEBI:58601"/>
        <dbReference type="ChEBI" id="CHEBI:58885"/>
        <dbReference type="EC" id="2.7.7.9"/>
    </reaction>
</comment>
<comment type="caution">
    <text evidence="7">The sequence shown here is derived from an EMBL/GenBank/DDBJ whole genome shotgun (WGS) entry which is preliminary data.</text>
</comment>
<proteinExistence type="inferred from homology"/>
<comment type="similarity">
    <text evidence="1">Belongs to the UDPGP type 2 family.</text>
</comment>